<organism evidence="1 2">
    <name type="scientific">Candidatus Giovannonibacteria bacterium RIFCSPHIGHO2_01_FULL_45_23</name>
    <dbReference type="NCBI Taxonomy" id="1798325"/>
    <lineage>
        <taxon>Bacteria</taxon>
        <taxon>Candidatus Giovannoniibacteriota</taxon>
    </lineage>
</organism>
<evidence type="ECO:0000313" key="2">
    <source>
        <dbReference type="Proteomes" id="UP000179251"/>
    </source>
</evidence>
<gene>
    <name evidence="1" type="ORF">A2834_01250</name>
</gene>
<dbReference type="InterPro" id="IPR008948">
    <property type="entry name" value="L-Aspartase-like"/>
</dbReference>
<protein>
    <recommendedName>
        <fullName evidence="3">Phenylalanine ammonia-lyase</fullName>
    </recommendedName>
</protein>
<dbReference type="AlphaFoldDB" id="A0A1F5VJQ3"/>
<accession>A0A1F5VJQ3</accession>
<dbReference type="EMBL" id="MFHD01000002">
    <property type="protein sequence ID" value="OGF63458.1"/>
    <property type="molecule type" value="Genomic_DNA"/>
</dbReference>
<dbReference type="GO" id="GO:0016841">
    <property type="term" value="F:ammonia-lyase activity"/>
    <property type="evidence" value="ECO:0007669"/>
    <property type="project" value="UniProtKB-ARBA"/>
</dbReference>
<evidence type="ECO:0008006" key="3">
    <source>
        <dbReference type="Google" id="ProtNLM"/>
    </source>
</evidence>
<sequence length="490" mass="54715">MKNLTLPSDFPITVEDVFEVARNRTRIHLDKTHPVASFVKECNRQYKKLRFEQTIYGDTTGFGAQVKNIVLPSQDKEKNRNLILNLRIGSGPPLKKEHVRAAMFVRTVMLLRGCSGVRLEIPECITELINSDKEPRTPTYGSIGDSGDLVQSSYYGFEVLKRIELEGREGLALVNGTQFMTGIASLALEDFGYIFQFVCKLFAALIQCLEGTSDAFDGELHSLKLHEGQNVMAEFFRNEFAGNKMTREISKLEILPPEILATMAPLQDYYSIRCLAHALSPIYSSFHNAARTIHDELNSVSDNPVIINGKVKHGGHFDGCEIAEAMERLKEAIRRLGYIARAYKRRATDTKLNYGLLPSYLIANQNGLNNGLQGLSLSFDSLYAAFLKTSLSDTVFAQNDCENDNQDIVSLGMHAALSASTTISQLTTFAAMLAIITRQAVALRKIESKLSPATKVTYEKLADIIPFIAKDRSLHGDLRKLEKLFFNHAF</sequence>
<dbReference type="Gene3D" id="1.10.275.10">
    <property type="entry name" value="Fumarase/aspartase (N-terminal domain)"/>
    <property type="match status" value="1"/>
</dbReference>
<reference evidence="1 2" key="1">
    <citation type="journal article" date="2016" name="Nat. Commun.">
        <title>Thousands of microbial genomes shed light on interconnected biogeochemical processes in an aquifer system.</title>
        <authorList>
            <person name="Anantharaman K."/>
            <person name="Brown C.T."/>
            <person name="Hug L.A."/>
            <person name="Sharon I."/>
            <person name="Castelle C.J."/>
            <person name="Probst A.J."/>
            <person name="Thomas B.C."/>
            <person name="Singh A."/>
            <person name="Wilkins M.J."/>
            <person name="Karaoz U."/>
            <person name="Brodie E.L."/>
            <person name="Williams K.H."/>
            <person name="Hubbard S.S."/>
            <person name="Banfield J.F."/>
        </authorList>
    </citation>
    <scope>NUCLEOTIDE SEQUENCE [LARGE SCALE GENOMIC DNA]</scope>
</reference>
<dbReference type="SUPFAM" id="SSF48557">
    <property type="entry name" value="L-aspartase-like"/>
    <property type="match status" value="1"/>
</dbReference>
<proteinExistence type="predicted"/>
<dbReference type="InterPro" id="IPR024083">
    <property type="entry name" value="Fumarase/histidase_N"/>
</dbReference>
<name>A0A1F5VJQ3_9BACT</name>
<dbReference type="InterPro" id="IPR001106">
    <property type="entry name" value="Aromatic_Lyase"/>
</dbReference>
<comment type="caution">
    <text evidence="1">The sequence shown here is derived from an EMBL/GenBank/DDBJ whole genome shotgun (WGS) entry which is preliminary data.</text>
</comment>
<dbReference type="STRING" id="1798325.A2834_01250"/>
<dbReference type="Pfam" id="PF00221">
    <property type="entry name" value="Lyase_aromatic"/>
    <property type="match status" value="2"/>
</dbReference>
<dbReference type="PANTHER" id="PTHR10362">
    <property type="entry name" value="HISTIDINE AMMONIA-LYASE"/>
    <property type="match status" value="1"/>
</dbReference>
<evidence type="ECO:0000313" key="1">
    <source>
        <dbReference type="EMBL" id="OGF63458.1"/>
    </source>
</evidence>
<dbReference type="Gene3D" id="1.20.200.10">
    <property type="entry name" value="Fumarase/aspartase (Central domain)"/>
    <property type="match status" value="1"/>
</dbReference>
<dbReference type="Proteomes" id="UP000179251">
    <property type="component" value="Unassembled WGS sequence"/>
</dbReference>